<dbReference type="AlphaFoldDB" id="A0A232EDY6"/>
<evidence type="ECO:0000313" key="4">
    <source>
        <dbReference type="Proteomes" id="UP000215335"/>
    </source>
</evidence>
<gene>
    <name evidence="3" type="ORF">TSAR_016936</name>
</gene>
<proteinExistence type="predicted"/>
<dbReference type="Proteomes" id="UP000215335">
    <property type="component" value="Unassembled WGS sequence"/>
</dbReference>
<organism evidence="3 4">
    <name type="scientific">Trichomalopsis sarcophagae</name>
    <dbReference type="NCBI Taxonomy" id="543379"/>
    <lineage>
        <taxon>Eukaryota</taxon>
        <taxon>Metazoa</taxon>
        <taxon>Ecdysozoa</taxon>
        <taxon>Arthropoda</taxon>
        <taxon>Hexapoda</taxon>
        <taxon>Insecta</taxon>
        <taxon>Pterygota</taxon>
        <taxon>Neoptera</taxon>
        <taxon>Endopterygota</taxon>
        <taxon>Hymenoptera</taxon>
        <taxon>Apocrita</taxon>
        <taxon>Proctotrupomorpha</taxon>
        <taxon>Chalcidoidea</taxon>
        <taxon>Pteromalidae</taxon>
        <taxon>Pteromalinae</taxon>
        <taxon>Trichomalopsis</taxon>
    </lineage>
</organism>
<name>A0A232EDY6_9HYME</name>
<dbReference type="PANTHER" id="PTHR35374:SF1">
    <property type="entry name" value="PROTEIN KINASE DOMAIN-CONTAINING PROTEIN"/>
    <property type="match status" value="1"/>
</dbReference>
<dbReference type="InterPro" id="IPR058520">
    <property type="entry name" value="DUF8207"/>
</dbReference>
<keyword evidence="4" id="KW-1185">Reference proteome</keyword>
<dbReference type="PANTHER" id="PTHR35374">
    <property type="entry name" value="CYCLIN-DEPENDENT KINASE 11A-LIKE"/>
    <property type="match status" value="1"/>
</dbReference>
<reference evidence="3 4" key="1">
    <citation type="journal article" date="2017" name="Curr. Biol.">
        <title>The Evolution of Venom by Co-option of Single-Copy Genes.</title>
        <authorList>
            <person name="Martinson E.O."/>
            <person name="Mrinalini"/>
            <person name="Kelkar Y.D."/>
            <person name="Chang C.H."/>
            <person name="Werren J.H."/>
        </authorList>
    </citation>
    <scope>NUCLEOTIDE SEQUENCE [LARGE SCALE GENOMIC DNA]</scope>
    <source>
        <strain evidence="3 4">Alberta</strain>
        <tissue evidence="3">Whole body</tissue>
    </source>
</reference>
<accession>A0A232EDY6</accession>
<feature type="domain" description="DUF8207" evidence="2">
    <location>
        <begin position="131"/>
        <end position="228"/>
    </location>
</feature>
<evidence type="ECO:0000256" key="1">
    <source>
        <dbReference type="SAM" id="MobiDB-lite"/>
    </source>
</evidence>
<feature type="region of interest" description="Disordered" evidence="1">
    <location>
        <begin position="48"/>
        <end position="86"/>
    </location>
</feature>
<dbReference type="Pfam" id="PF26634">
    <property type="entry name" value="DUF8207"/>
    <property type="match status" value="1"/>
</dbReference>
<sequence length="270" mass="31531">MKKAREAIKRKYNSLKLSKLDAEHVANTTFKPIVEPLEKLIDITETQSKVSRKKSIVKKEENSDDGFDDYELKQEEREVVDEEEEKKPVYVDESLKVDTEKHTNTLNRGNKNDLVIDKYITMIRRGETKALDLIYGIRTKSDDFYIGNTPFSYDNEFIILENKQYKKSPGVIELLFKKEPESTNINKSDLSDYSKIVKQASAHKKYYKEEEPIRDSNSKKFVDCIAKMSVIKDNKRTSEEGSSLPPPFKIARRYTNTDYIYWDDPNELVN</sequence>
<dbReference type="STRING" id="543379.A0A232EDY6"/>
<comment type="caution">
    <text evidence="3">The sequence shown here is derived from an EMBL/GenBank/DDBJ whole genome shotgun (WGS) entry which is preliminary data.</text>
</comment>
<dbReference type="EMBL" id="NNAY01005734">
    <property type="protein sequence ID" value="OXU16571.1"/>
    <property type="molecule type" value="Genomic_DNA"/>
</dbReference>
<evidence type="ECO:0000313" key="3">
    <source>
        <dbReference type="EMBL" id="OXU16571.1"/>
    </source>
</evidence>
<protein>
    <recommendedName>
        <fullName evidence="2">DUF8207 domain-containing protein</fullName>
    </recommendedName>
</protein>
<dbReference type="OrthoDB" id="7552280at2759"/>
<evidence type="ECO:0000259" key="2">
    <source>
        <dbReference type="Pfam" id="PF26634"/>
    </source>
</evidence>